<protein>
    <recommendedName>
        <fullName evidence="1">IprA winged helix-turn-helix domain-containing protein</fullName>
    </recommendedName>
</protein>
<accession>A0A1B7HUJ3</accession>
<dbReference type="Gene3D" id="2.60.120.10">
    <property type="entry name" value="Jelly Rolls"/>
    <property type="match status" value="1"/>
</dbReference>
<dbReference type="InterPro" id="IPR014710">
    <property type="entry name" value="RmlC-like_jellyroll"/>
</dbReference>
<dbReference type="AlphaFoldDB" id="A0A1B7HUJ3"/>
<name>A0A1B7HUJ3_9ENTR</name>
<dbReference type="EMBL" id="LXEP01000029">
    <property type="protein sequence ID" value="OAT19304.1"/>
    <property type="molecule type" value="Genomic_DNA"/>
</dbReference>
<reference evidence="2 3" key="1">
    <citation type="submission" date="2016-04" db="EMBL/GenBank/DDBJ databases">
        <title>ATOL: Assembling a taxonomically balanced genome-scale reconstruction of the evolutionary history of the Enterobacteriaceae.</title>
        <authorList>
            <person name="Plunkett G.III."/>
            <person name="Neeno-Eckwall E.C."/>
            <person name="Glasner J.D."/>
            <person name="Perna N.T."/>
        </authorList>
    </citation>
    <scope>NUCLEOTIDE SEQUENCE [LARGE SCALE GENOMIC DNA]</scope>
    <source>
        <strain evidence="2 3">ATCC 51604</strain>
    </source>
</reference>
<proteinExistence type="predicted"/>
<dbReference type="RefSeq" id="WP_064516667.1">
    <property type="nucleotide sequence ID" value="NZ_LXEP01000029.1"/>
</dbReference>
<evidence type="ECO:0000313" key="2">
    <source>
        <dbReference type="EMBL" id="OAT19304.1"/>
    </source>
</evidence>
<dbReference type="Proteomes" id="UP000078504">
    <property type="component" value="Unassembled WGS sequence"/>
</dbReference>
<comment type="caution">
    <text evidence="2">The sequence shown here is derived from an EMBL/GenBank/DDBJ whole genome shotgun (WGS) entry which is preliminary data.</text>
</comment>
<evidence type="ECO:0000259" key="1">
    <source>
        <dbReference type="Pfam" id="PF15977"/>
    </source>
</evidence>
<dbReference type="Pfam" id="PF15977">
    <property type="entry name" value="HTH_46"/>
    <property type="match status" value="1"/>
</dbReference>
<sequence>MSASFENIHRCYKSLDIESQVNDVRSNGKELIFAATDELAITPGFIYVPVEGSVAILHAESELTIGNAIDYMPIGLMERYCPMLIFEYKCMTSVKVVEISYEKFDEIFFQNAESMQALSSILIFMTIFSLDLHAERKQLTSYQTIKPMLYRYLYRSLAFPNETEGLASFIISRTKLSRTHVFRVLADLKEGGYITMKGGKLISIDKDLPDGY</sequence>
<organism evidence="2 3">
    <name type="scientific">Buttiauxella gaviniae ATCC 51604</name>
    <dbReference type="NCBI Taxonomy" id="1354253"/>
    <lineage>
        <taxon>Bacteria</taxon>
        <taxon>Pseudomonadati</taxon>
        <taxon>Pseudomonadota</taxon>
        <taxon>Gammaproteobacteria</taxon>
        <taxon>Enterobacterales</taxon>
        <taxon>Enterobacteriaceae</taxon>
        <taxon>Buttiauxella</taxon>
    </lineage>
</organism>
<evidence type="ECO:0000313" key="3">
    <source>
        <dbReference type="Proteomes" id="UP000078504"/>
    </source>
</evidence>
<dbReference type="InterPro" id="IPR041687">
    <property type="entry name" value="HTH_46"/>
</dbReference>
<gene>
    <name evidence="2" type="ORF">M977_03127</name>
</gene>
<feature type="domain" description="IprA winged helix-turn-helix" evidence="1">
    <location>
        <begin position="142"/>
        <end position="210"/>
    </location>
</feature>
<dbReference type="PATRIC" id="fig|1354253.4.peg.3177"/>